<keyword evidence="6" id="KW-0051">Antiviral defense</keyword>
<dbReference type="InterPro" id="IPR043760">
    <property type="entry name" value="PycTM_dom"/>
</dbReference>
<feature type="domain" description="Pycsar effector protein" evidence="10">
    <location>
        <begin position="56"/>
        <end position="203"/>
    </location>
</feature>
<keyword evidence="12" id="KW-1185">Reference proteome</keyword>
<organism evidence="11 12">
    <name type="scientific">Steroidobacter flavus</name>
    <dbReference type="NCBI Taxonomy" id="1842136"/>
    <lineage>
        <taxon>Bacteria</taxon>
        <taxon>Pseudomonadati</taxon>
        <taxon>Pseudomonadota</taxon>
        <taxon>Gammaproteobacteria</taxon>
        <taxon>Steroidobacterales</taxon>
        <taxon>Steroidobacteraceae</taxon>
        <taxon>Steroidobacter</taxon>
    </lineage>
</organism>
<comment type="subcellular location">
    <subcellularLocation>
        <location evidence="1">Cell membrane</location>
    </subcellularLocation>
</comment>
<evidence type="ECO:0000256" key="4">
    <source>
        <dbReference type="ARBA" id="ARBA00022741"/>
    </source>
</evidence>
<evidence type="ECO:0000256" key="6">
    <source>
        <dbReference type="ARBA" id="ARBA00023118"/>
    </source>
</evidence>
<evidence type="ECO:0000256" key="2">
    <source>
        <dbReference type="ARBA" id="ARBA00022475"/>
    </source>
</evidence>
<feature type="transmembrane region" description="Helical" evidence="9">
    <location>
        <begin position="186"/>
        <end position="204"/>
    </location>
</feature>
<evidence type="ECO:0000313" key="11">
    <source>
        <dbReference type="EMBL" id="MFC4309095.1"/>
    </source>
</evidence>
<dbReference type="EMBL" id="JBHSDU010000003">
    <property type="protein sequence ID" value="MFC4309095.1"/>
    <property type="molecule type" value="Genomic_DNA"/>
</dbReference>
<evidence type="ECO:0000313" key="12">
    <source>
        <dbReference type="Proteomes" id="UP001595904"/>
    </source>
</evidence>
<feature type="compositionally biased region" description="Polar residues" evidence="8">
    <location>
        <begin position="1"/>
        <end position="13"/>
    </location>
</feature>
<dbReference type="Proteomes" id="UP001595904">
    <property type="component" value="Unassembled WGS sequence"/>
</dbReference>
<evidence type="ECO:0000256" key="3">
    <source>
        <dbReference type="ARBA" id="ARBA00022692"/>
    </source>
</evidence>
<keyword evidence="2" id="KW-1003">Cell membrane</keyword>
<keyword evidence="3 9" id="KW-0812">Transmembrane</keyword>
<evidence type="ECO:0000259" key="10">
    <source>
        <dbReference type="Pfam" id="PF18967"/>
    </source>
</evidence>
<feature type="transmembrane region" description="Helical" evidence="9">
    <location>
        <begin position="70"/>
        <end position="86"/>
    </location>
</feature>
<evidence type="ECO:0000256" key="8">
    <source>
        <dbReference type="SAM" id="MobiDB-lite"/>
    </source>
</evidence>
<keyword evidence="7 9" id="KW-0472">Membrane</keyword>
<protein>
    <submittedName>
        <fullName evidence="11">Pycsar system effector family protein</fullName>
    </submittedName>
</protein>
<reference evidence="12" key="1">
    <citation type="journal article" date="2019" name="Int. J. Syst. Evol. Microbiol.">
        <title>The Global Catalogue of Microorganisms (GCM) 10K type strain sequencing project: providing services to taxonomists for standard genome sequencing and annotation.</title>
        <authorList>
            <consortium name="The Broad Institute Genomics Platform"/>
            <consortium name="The Broad Institute Genome Sequencing Center for Infectious Disease"/>
            <person name="Wu L."/>
            <person name="Ma J."/>
        </authorList>
    </citation>
    <scope>NUCLEOTIDE SEQUENCE [LARGE SCALE GENOMIC DNA]</scope>
    <source>
        <strain evidence="12">CGMCC 1.10759</strain>
    </source>
</reference>
<evidence type="ECO:0000256" key="7">
    <source>
        <dbReference type="ARBA" id="ARBA00023136"/>
    </source>
</evidence>
<keyword evidence="4" id="KW-0547">Nucleotide-binding</keyword>
<comment type="caution">
    <text evidence="11">The sequence shown here is derived from an EMBL/GenBank/DDBJ whole genome shotgun (WGS) entry which is preliminary data.</text>
</comment>
<dbReference type="RefSeq" id="WP_380596158.1">
    <property type="nucleotide sequence ID" value="NZ_JBHSDU010000003.1"/>
</dbReference>
<feature type="transmembrane region" description="Helical" evidence="9">
    <location>
        <begin position="101"/>
        <end position="125"/>
    </location>
</feature>
<sequence>MSDMQRSSDSPPQGTVPPEIEGAPKIAAPATGQGEIVASGTPQLDEAHRSFSEFHQGYVSNYIQFADTKAAWIFAIAAGLVVYILDKNDLKTLLCPPDQNLYLWALVATAALLIASAVFSFLVVLPRLPASGEGIVSFFSVAKKPSADSYVREIASMTDAALTEARLKHSYTISGVCRRKYAHLRCAFITGMLGLAGTALLTLLA</sequence>
<evidence type="ECO:0000256" key="1">
    <source>
        <dbReference type="ARBA" id="ARBA00004236"/>
    </source>
</evidence>
<accession>A0ABV8SP54</accession>
<dbReference type="Pfam" id="PF18967">
    <property type="entry name" value="PycTM"/>
    <property type="match status" value="1"/>
</dbReference>
<feature type="region of interest" description="Disordered" evidence="8">
    <location>
        <begin position="1"/>
        <end position="24"/>
    </location>
</feature>
<evidence type="ECO:0000256" key="5">
    <source>
        <dbReference type="ARBA" id="ARBA00022989"/>
    </source>
</evidence>
<name>A0ABV8SP54_9GAMM</name>
<keyword evidence="5 9" id="KW-1133">Transmembrane helix</keyword>
<gene>
    <name evidence="11" type="ORF">ACFPN2_08395</name>
</gene>
<proteinExistence type="predicted"/>
<evidence type="ECO:0000256" key="9">
    <source>
        <dbReference type="SAM" id="Phobius"/>
    </source>
</evidence>